<evidence type="ECO:0000313" key="4">
    <source>
        <dbReference type="Proteomes" id="UP001231189"/>
    </source>
</evidence>
<keyword evidence="4" id="KW-1185">Reference proteome</keyword>
<evidence type="ECO:0000313" key="3">
    <source>
        <dbReference type="EMBL" id="KAK1609181.1"/>
    </source>
</evidence>
<dbReference type="PANTHER" id="PTHR34591">
    <property type="entry name" value="OS03G0653100 PROTEIN-RELATED"/>
    <property type="match status" value="1"/>
</dbReference>
<dbReference type="EMBL" id="JAUUTY010000007">
    <property type="protein sequence ID" value="KAK1609181.1"/>
    <property type="molecule type" value="Genomic_DNA"/>
</dbReference>
<dbReference type="PANTHER" id="PTHR34591:SF37">
    <property type="entry name" value="DUF295 DOMAIN-CONTAINING PROTEIN"/>
    <property type="match status" value="1"/>
</dbReference>
<dbReference type="AlphaFoldDB" id="A0AAD8QUK2"/>
<feature type="domain" description="F-box" evidence="2">
    <location>
        <begin position="2"/>
        <end position="48"/>
    </location>
</feature>
<organism evidence="3 4">
    <name type="scientific">Lolium multiflorum</name>
    <name type="common">Italian ryegrass</name>
    <name type="synonym">Lolium perenne subsp. multiflorum</name>
    <dbReference type="NCBI Taxonomy" id="4521"/>
    <lineage>
        <taxon>Eukaryota</taxon>
        <taxon>Viridiplantae</taxon>
        <taxon>Streptophyta</taxon>
        <taxon>Embryophyta</taxon>
        <taxon>Tracheophyta</taxon>
        <taxon>Spermatophyta</taxon>
        <taxon>Magnoliopsida</taxon>
        <taxon>Liliopsida</taxon>
        <taxon>Poales</taxon>
        <taxon>Poaceae</taxon>
        <taxon>BOP clade</taxon>
        <taxon>Pooideae</taxon>
        <taxon>Poodae</taxon>
        <taxon>Poeae</taxon>
        <taxon>Poeae Chloroplast Group 2 (Poeae type)</taxon>
        <taxon>Loliodinae</taxon>
        <taxon>Loliinae</taxon>
        <taxon>Lolium</taxon>
    </lineage>
</organism>
<comment type="caution">
    <text evidence="3">The sequence shown here is derived from an EMBL/GenBank/DDBJ whole genome shotgun (WGS) entry which is preliminary data.</text>
</comment>
<protein>
    <recommendedName>
        <fullName evidence="2">F-box domain-containing protein</fullName>
    </recommendedName>
</protein>
<reference evidence="3" key="1">
    <citation type="submission" date="2023-07" db="EMBL/GenBank/DDBJ databases">
        <title>A chromosome-level genome assembly of Lolium multiflorum.</title>
        <authorList>
            <person name="Chen Y."/>
            <person name="Copetti D."/>
            <person name="Kolliker R."/>
            <person name="Studer B."/>
        </authorList>
    </citation>
    <scope>NUCLEOTIDE SEQUENCE</scope>
    <source>
        <strain evidence="3">02402/16</strain>
        <tissue evidence="3">Leaf</tissue>
    </source>
</reference>
<dbReference type="Proteomes" id="UP001231189">
    <property type="component" value="Unassembled WGS sequence"/>
</dbReference>
<sequence>MSTGMDDLPEEMLAHVVRRLPPRSLAVCRSVCKNWRAVVDARRLLHAVAHLVPRSLRGIFINHIGKETHSFFSRGASPSRVDHALSFLPRRRMCHTSRVLDHRNGLLIYQNGTNLFVCNPATRRCAALPPPPTPTDQRFYRHRLYLMFDPTVSLHYDVLYFPEVPEKPKPYPERRNGRSAILIRYSYDNLPPPVREAYERDVNRVGSMEWPPLSYGVQVYSSRTGQWEETRFIRQGDSSAALTVSDVWSDPPAPSSNHDILRCHAVCWRGAFYVHCRGGFVMRFSLLEEKYEVIKTPRLDISARSRTDDEHEKPIKHLGKSKHGVYYTSIHDYHLRVWILRQVSERSCQMPEWELKYQHDLKPSFLHHQRKAEVDRSWILDPVEDQQNNEWDSDEDSMADAEGETDNRGSTFSYSGVDFLGCHPYKEIIFLGNRFRGYAYYLGSSKLEYLGSLSPSGLGCFPLMTPTLESFIYTPCMDDLLYDQNNPS</sequence>
<dbReference type="Pfam" id="PF00646">
    <property type="entry name" value="F-box"/>
    <property type="match status" value="1"/>
</dbReference>
<dbReference type="InterPro" id="IPR036047">
    <property type="entry name" value="F-box-like_dom_sf"/>
</dbReference>
<feature type="compositionally biased region" description="Acidic residues" evidence="1">
    <location>
        <begin position="391"/>
        <end position="404"/>
    </location>
</feature>
<evidence type="ECO:0000259" key="2">
    <source>
        <dbReference type="PROSITE" id="PS50181"/>
    </source>
</evidence>
<dbReference type="Gene3D" id="1.20.1280.50">
    <property type="match status" value="1"/>
</dbReference>
<accession>A0AAD8QUK2</accession>
<dbReference type="InterPro" id="IPR001810">
    <property type="entry name" value="F-box_dom"/>
</dbReference>
<feature type="region of interest" description="Disordered" evidence="1">
    <location>
        <begin position="385"/>
        <end position="407"/>
    </location>
</feature>
<proteinExistence type="predicted"/>
<dbReference type="SUPFAM" id="SSF81383">
    <property type="entry name" value="F-box domain"/>
    <property type="match status" value="1"/>
</dbReference>
<dbReference type="PROSITE" id="PS50181">
    <property type="entry name" value="FBOX"/>
    <property type="match status" value="1"/>
</dbReference>
<gene>
    <name evidence="3" type="ORF">QYE76_032854</name>
</gene>
<dbReference type="SMART" id="SM00256">
    <property type="entry name" value="FBOX"/>
    <property type="match status" value="1"/>
</dbReference>
<evidence type="ECO:0000256" key="1">
    <source>
        <dbReference type="SAM" id="MobiDB-lite"/>
    </source>
</evidence>
<name>A0AAD8QUK2_LOLMU</name>